<dbReference type="InterPro" id="IPR054464">
    <property type="entry name" value="ULD_fung"/>
</dbReference>
<feature type="compositionally biased region" description="Basic and acidic residues" evidence="1">
    <location>
        <begin position="279"/>
        <end position="304"/>
    </location>
</feature>
<dbReference type="Pfam" id="PF14420">
    <property type="entry name" value="Clr5"/>
    <property type="match status" value="1"/>
</dbReference>
<sequence length="1265" mass="140798">MLTLPSSRKFIYPALFLLAIITVFRLLVSITSISPTIDNNGLRLRSSARTTYDIQLDPSFNANLGLEEQFTTTYHNSHPIQPIHPHVHDLLSKCTHNPNPHTNHIRLPTARILNISMVPSAEGEDTTSFKNKAYFNPALIPLPSSSPHPYLLISRLVTPGSHQESHVCFADVCSPPTPHPAPDTRICTDDDLEVLGSSGGMRCVTKPERVNIPPTPARRCSGAWSTFPDIPGFHDPRVFWSGRGEVLVEVNSGSAYGCVGLWVVDLRGIWTGLEGVLDKRGRDKRDEERQVEDGMEERKGKGEETDLVGVGVGPRMGYSRLTESTRNPRGSRNEVEKNWVLFFPREGEAWVQYDVMGRVVRGEEGGDEVVLARASSTSEVLGGALPTSAAVGDETVAVEDLMRVIGLQKRAGGEEGPAVDTEATQDKNLEGVNEQSAVPAHGSPALKSAAFERLSLPAVDATPIKLSPTTTTAAASYSNTTSTMTTSESIASASPADQPLSASTKGGRTIAQLLSHGFTTPNLTSPHEPSCFNLTDHSHEHDILNNTGHWHQGSNSLRLILCTREQFRARSCLSSSSAASAALKDHKNTKHDAYEKLLINEGLVVHISIIHHKFSNPWKLPMRTLGVSAWPVLFGDERARPWSWEEDLGFDLGKIEPAKRDVSANGTVPRDESDDAKEEVEEKGHRSSYFTYTPSIAWAWRGKSEDESIHRQRGHEDLGTGYLGDEIVVGIGMDDVAQGYVKVKVDDVLGCMRWKSKEEKPFEGFRGCGHEESRAGKHPRTCYGGQQPLTNIEEDRQVASGAGILVQTNAEDIDAPWRDVLNVNATLTPLQQLVVLCGFLCTCLAYRNVPAAEVAKVLTRCQQDRTLPLFAWLTGIGLARYLYTPRATRGMSGLAGDCITFEDAFRKLRPIPMSTCEHFSILQGFLRAHYEGTAGELYVETGHFYLLKGSRRGYVVQESEWSTIGFLKPGSKIVMAVYLRTDVAKCPTCESALVVSESGEFFCTTCERYFRDCDTLRYSTEAAVTPLSWVGNEGQPCNGRRRSLQSSAGRFLDFKRTRNRSTTTPHDVRGLQNVDLLITPSRPPSTASHSTAPQPPTTSRAMPAHPRFHTDEEWERVKQPFYHYYIEKNLPLREVAKRMKERHGFDATKRPWDRRTGPQKWNFQKYANREERLRDIEAACQSLLDVSRRGRRKNTSSLDVQRDLFEDGDTDRFASWQPNREQIRARPPFVQDMAFDTTGMDMHDEYDVLQLSYEFGRQFTDEGAS</sequence>
<name>A0AAN8EFQ2_9EURO</name>
<feature type="region of interest" description="Disordered" evidence="1">
    <location>
        <begin position="486"/>
        <end position="505"/>
    </location>
</feature>
<proteinExistence type="predicted"/>
<keyword evidence="6" id="KW-1185">Reference proteome</keyword>
<evidence type="ECO:0000313" key="6">
    <source>
        <dbReference type="Proteomes" id="UP001316803"/>
    </source>
</evidence>
<dbReference type="InterPro" id="IPR025676">
    <property type="entry name" value="Clr5_dom"/>
</dbReference>
<dbReference type="PANTHER" id="PTHR38788:SF3">
    <property type="entry name" value="CLR5 DOMAIN-CONTAINING PROTEIN"/>
    <property type="match status" value="1"/>
</dbReference>
<dbReference type="Pfam" id="PF22893">
    <property type="entry name" value="ULD_2"/>
    <property type="match status" value="1"/>
</dbReference>
<feature type="domain" description="Clr5" evidence="3">
    <location>
        <begin position="1111"/>
        <end position="1165"/>
    </location>
</feature>
<organism evidence="5 6">
    <name type="scientific">Knufia fluminis</name>
    <dbReference type="NCBI Taxonomy" id="191047"/>
    <lineage>
        <taxon>Eukaryota</taxon>
        <taxon>Fungi</taxon>
        <taxon>Dikarya</taxon>
        <taxon>Ascomycota</taxon>
        <taxon>Pezizomycotina</taxon>
        <taxon>Eurotiomycetes</taxon>
        <taxon>Chaetothyriomycetidae</taxon>
        <taxon>Chaetothyriales</taxon>
        <taxon>Trichomeriaceae</taxon>
        <taxon>Knufia</taxon>
    </lineage>
</organism>
<evidence type="ECO:0000256" key="2">
    <source>
        <dbReference type="SAM" id="Phobius"/>
    </source>
</evidence>
<evidence type="ECO:0000259" key="4">
    <source>
        <dbReference type="Pfam" id="PF22893"/>
    </source>
</evidence>
<evidence type="ECO:0000256" key="1">
    <source>
        <dbReference type="SAM" id="MobiDB-lite"/>
    </source>
</evidence>
<keyword evidence="2" id="KW-0472">Membrane</keyword>
<feature type="region of interest" description="Disordered" evidence="1">
    <location>
        <begin position="661"/>
        <end position="682"/>
    </location>
</feature>
<feature type="domain" description="Ubiquitin-like" evidence="4">
    <location>
        <begin position="897"/>
        <end position="979"/>
    </location>
</feature>
<dbReference type="PANTHER" id="PTHR38788">
    <property type="entry name" value="CLR5 DOMAIN-CONTAINING PROTEIN"/>
    <property type="match status" value="1"/>
</dbReference>
<feature type="transmembrane region" description="Helical" evidence="2">
    <location>
        <begin position="12"/>
        <end position="33"/>
    </location>
</feature>
<dbReference type="EMBL" id="JAKLMC020000008">
    <property type="protein sequence ID" value="KAK5954659.1"/>
    <property type="molecule type" value="Genomic_DNA"/>
</dbReference>
<accession>A0AAN8EFQ2</accession>
<keyword evidence="2" id="KW-1133">Transmembrane helix</keyword>
<feature type="region of interest" description="Disordered" evidence="1">
    <location>
        <begin position="1079"/>
        <end position="1103"/>
    </location>
</feature>
<dbReference type="Proteomes" id="UP001316803">
    <property type="component" value="Unassembled WGS sequence"/>
</dbReference>
<feature type="compositionally biased region" description="Polar residues" evidence="1">
    <location>
        <begin position="1084"/>
        <end position="1100"/>
    </location>
</feature>
<gene>
    <name evidence="5" type="ORF">OHC33_004383</name>
</gene>
<reference evidence="5 6" key="1">
    <citation type="submission" date="2022-12" db="EMBL/GenBank/DDBJ databases">
        <title>Genomic features and morphological characterization of a novel Knufia sp. strain isolated from spacecraft assembly facility.</title>
        <authorList>
            <person name="Teixeira M."/>
            <person name="Chander A.M."/>
            <person name="Stajich J.E."/>
            <person name="Venkateswaran K."/>
        </authorList>
    </citation>
    <scope>NUCLEOTIDE SEQUENCE [LARGE SCALE GENOMIC DNA]</scope>
    <source>
        <strain evidence="5 6">FJI-L2-BK-P2</strain>
    </source>
</reference>
<keyword evidence="2" id="KW-0812">Transmembrane</keyword>
<protein>
    <submittedName>
        <fullName evidence="5">Uncharacterized protein</fullName>
    </submittedName>
</protein>
<evidence type="ECO:0000313" key="5">
    <source>
        <dbReference type="EMBL" id="KAK5954659.1"/>
    </source>
</evidence>
<dbReference type="AlphaFoldDB" id="A0AAN8EFQ2"/>
<comment type="caution">
    <text evidence="5">The sequence shown here is derived from an EMBL/GenBank/DDBJ whole genome shotgun (WGS) entry which is preliminary data.</text>
</comment>
<evidence type="ECO:0000259" key="3">
    <source>
        <dbReference type="Pfam" id="PF14420"/>
    </source>
</evidence>
<feature type="region of interest" description="Disordered" evidence="1">
    <location>
        <begin position="279"/>
        <end position="309"/>
    </location>
</feature>